<sequence>MSIGNVAYCTADLDRSRRVNSFVIINGLFGRLRDISVYCSQGHGQCACLKETVLSVQTPPYPLAVPLVMIMTQEKVVSTRNEKVGVWYSEGTAFECLERAAEANERIKSRRTSESERQDLASPTTDGGSSVVFASGPFLRPGKAGWRDGSLRRRPPTAKLLPVRPPPELSRQSGLTARAKLSLLPSAPTMTSQPSC</sequence>
<reference evidence="2" key="2">
    <citation type="submission" date="2021-09" db="EMBL/GenBank/DDBJ databases">
        <authorList>
            <person name="Jia N."/>
            <person name="Wang J."/>
            <person name="Shi W."/>
            <person name="Du L."/>
            <person name="Sun Y."/>
            <person name="Zhan W."/>
            <person name="Jiang J."/>
            <person name="Wang Q."/>
            <person name="Zhang B."/>
            <person name="Ji P."/>
            <person name="Sakyi L.B."/>
            <person name="Cui X."/>
            <person name="Yuan T."/>
            <person name="Jiang B."/>
            <person name="Yang W."/>
            <person name="Lam T.T.-Y."/>
            <person name="Chang Q."/>
            <person name="Ding S."/>
            <person name="Wang X."/>
            <person name="Zhu J."/>
            <person name="Ruan X."/>
            <person name="Zhao L."/>
            <person name="Wei J."/>
            <person name="Que T."/>
            <person name="Du C."/>
            <person name="Cheng J."/>
            <person name="Dai P."/>
            <person name="Han X."/>
            <person name="Huang E."/>
            <person name="Gao Y."/>
            <person name="Liu J."/>
            <person name="Shao H."/>
            <person name="Ye R."/>
            <person name="Li L."/>
            <person name="Wei W."/>
            <person name="Wang X."/>
            <person name="Wang C."/>
            <person name="Huo Q."/>
            <person name="Li W."/>
            <person name="Guo W."/>
            <person name="Chen H."/>
            <person name="Chen S."/>
            <person name="Zhou L."/>
            <person name="Zhou L."/>
            <person name="Ni X."/>
            <person name="Tian J."/>
            <person name="Zhou Y."/>
            <person name="Sheng Y."/>
            <person name="Liu T."/>
            <person name="Pan Y."/>
            <person name="Xia L."/>
            <person name="Li J."/>
            <person name="Zhao F."/>
            <person name="Cao W."/>
        </authorList>
    </citation>
    <scope>NUCLEOTIDE SEQUENCE</scope>
    <source>
        <strain evidence="2">Rmic-2018</strain>
        <tissue evidence="2">Larvae</tissue>
    </source>
</reference>
<proteinExistence type="predicted"/>
<evidence type="ECO:0000313" key="2">
    <source>
        <dbReference type="EMBL" id="KAH8033005.1"/>
    </source>
</evidence>
<gene>
    <name evidence="2" type="ORF">HPB51_004929</name>
</gene>
<dbReference type="AlphaFoldDB" id="A0A9J6EFT1"/>
<accession>A0A9J6EFT1</accession>
<dbReference type="EMBL" id="JABSTU010000004">
    <property type="protein sequence ID" value="KAH8033005.1"/>
    <property type="molecule type" value="Genomic_DNA"/>
</dbReference>
<dbReference type="Proteomes" id="UP000821866">
    <property type="component" value="Chromosome 2"/>
</dbReference>
<organism evidence="2 3">
    <name type="scientific">Rhipicephalus microplus</name>
    <name type="common">Cattle tick</name>
    <name type="synonym">Boophilus microplus</name>
    <dbReference type="NCBI Taxonomy" id="6941"/>
    <lineage>
        <taxon>Eukaryota</taxon>
        <taxon>Metazoa</taxon>
        <taxon>Ecdysozoa</taxon>
        <taxon>Arthropoda</taxon>
        <taxon>Chelicerata</taxon>
        <taxon>Arachnida</taxon>
        <taxon>Acari</taxon>
        <taxon>Parasitiformes</taxon>
        <taxon>Ixodida</taxon>
        <taxon>Ixodoidea</taxon>
        <taxon>Ixodidae</taxon>
        <taxon>Rhipicephalinae</taxon>
        <taxon>Rhipicephalus</taxon>
        <taxon>Boophilus</taxon>
    </lineage>
</organism>
<keyword evidence="3" id="KW-1185">Reference proteome</keyword>
<comment type="caution">
    <text evidence="2">The sequence shown here is derived from an EMBL/GenBank/DDBJ whole genome shotgun (WGS) entry which is preliminary data.</text>
</comment>
<protein>
    <submittedName>
        <fullName evidence="2">Uncharacterized protein</fullName>
    </submittedName>
</protein>
<evidence type="ECO:0000256" key="1">
    <source>
        <dbReference type="SAM" id="MobiDB-lite"/>
    </source>
</evidence>
<evidence type="ECO:0000313" key="3">
    <source>
        <dbReference type="Proteomes" id="UP000821866"/>
    </source>
</evidence>
<name>A0A9J6EFT1_RHIMP</name>
<dbReference type="VEuPathDB" id="VectorBase:LOC119161496"/>
<feature type="compositionally biased region" description="Basic and acidic residues" evidence="1">
    <location>
        <begin position="106"/>
        <end position="119"/>
    </location>
</feature>
<feature type="region of interest" description="Disordered" evidence="1">
    <location>
        <begin position="106"/>
        <end position="196"/>
    </location>
</feature>
<reference evidence="2" key="1">
    <citation type="journal article" date="2020" name="Cell">
        <title>Large-Scale Comparative Analyses of Tick Genomes Elucidate Their Genetic Diversity and Vector Capacities.</title>
        <authorList>
            <consortium name="Tick Genome and Microbiome Consortium (TIGMIC)"/>
            <person name="Jia N."/>
            <person name="Wang J."/>
            <person name="Shi W."/>
            <person name="Du L."/>
            <person name="Sun Y."/>
            <person name="Zhan W."/>
            <person name="Jiang J.F."/>
            <person name="Wang Q."/>
            <person name="Zhang B."/>
            <person name="Ji P."/>
            <person name="Bell-Sakyi L."/>
            <person name="Cui X.M."/>
            <person name="Yuan T.T."/>
            <person name="Jiang B.G."/>
            <person name="Yang W.F."/>
            <person name="Lam T.T."/>
            <person name="Chang Q.C."/>
            <person name="Ding S.J."/>
            <person name="Wang X.J."/>
            <person name="Zhu J.G."/>
            <person name="Ruan X.D."/>
            <person name="Zhao L."/>
            <person name="Wei J.T."/>
            <person name="Ye R.Z."/>
            <person name="Que T.C."/>
            <person name="Du C.H."/>
            <person name="Zhou Y.H."/>
            <person name="Cheng J.X."/>
            <person name="Dai P.F."/>
            <person name="Guo W.B."/>
            <person name="Han X.H."/>
            <person name="Huang E.J."/>
            <person name="Li L.F."/>
            <person name="Wei W."/>
            <person name="Gao Y.C."/>
            <person name="Liu J.Z."/>
            <person name="Shao H.Z."/>
            <person name="Wang X."/>
            <person name="Wang C.C."/>
            <person name="Yang T.C."/>
            <person name="Huo Q.B."/>
            <person name="Li W."/>
            <person name="Chen H.Y."/>
            <person name="Chen S.E."/>
            <person name="Zhou L.G."/>
            <person name="Ni X.B."/>
            <person name="Tian J.H."/>
            <person name="Sheng Y."/>
            <person name="Liu T."/>
            <person name="Pan Y.S."/>
            <person name="Xia L.Y."/>
            <person name="Li J."/>
            <person name="Zhao F."/>
            <person name="Cao W.C."/>
        </authorList>
    </citation>
    <scope>NUCLEOTIDE SEQUENCE</scope>
    <source>
        <strain evidence="2">Rmic-2018</strain>
    </source>
</reference>